<keyword evidence="3" id="KW-1185">Reference proteome</keyword>
<name>A0ABQ9H2D6_9NEOP</name>
<evidence type="ECO:0000256" key="1">
    <source>
        <dbReference type="SAM" id="MobiDB-lite"/>
    </source>
</evidence>
<reference evidence="2 3" key="1">
    <citation type="submission" date="2023-02" db="EMBL/GenBank/DDBJ databases">
        <title>LHISI_Scaffold_Assembly.</title>
        <authorList>
            <person name="Stuart O.P."/>
            <person name="Cleave R."/>
            <person name="Magrath M.J.L."/>
            <person name="Mikheyev A.S."/>
        </authorList>
    </citation>
    <scope>NUCLEOTIDE SEQUENCE [LARGE SCALE GENOMIC DNA]</scope>
    <source>
        <strain evidence="2">Daus_M_001</strain>
        <tissue evidence="2">Leg muscle</tissue>
    </source>
</reference>
<evidence type="ECO:0000313" key="3">
    <source>
        <dbReference type="Proteomes" id="UP001159363"/>
    </source>
</evidence>
<proteinExistence type="predicted"/>
<feature type="region of interest" description="Disordered" evidence="1">
    <location>
        <begin position="76"/>
        <end position="98"/>
    </location>
</feature>
<protein>
    <submittedName>
        <fullName evidence="2">Uncharacterized protein</fullName>
    </submittedName>
</protein>
<evidence type="ECO:0000313" key="2">
    <source>
        <dbReference type="EMBL" id="KAJ8878427.1"/>
    </source>
</evidence>
<organism evidence="2 3">
    <name type="scientific">Dryococelus australis</name>
    <dbReference type="NCBI Taxonomy" id="614101"/>
    <lineage>
        <taxon>Eukaryota</taxon>
        <taxon>Metazoa</taxon>
        <taxon>Ecdysozoa</taxon>
        <taxon>Arthropoda</taxon>
        <taxon>Hexapoda</taxon>
        <taxon>Insecta</taxon>
        <taxon>Pterygota</taxon>
        <taxon>Neoptera</taxon>
        <taxon>Polyneoptera</taxon>
        <taxon>Phasmatodea</taxon>
        <taxon>Verophasmatodea</taxon>
        <taxon>Anareolatae</taxon>
        <taxon>Phasmatidae</taxon>
        <taxon>Eurycanthinae</taxon>
        <taxon>Dryococelus</taxon>
    </lineage>
</organism>
<gene>
    <name evidence="2" type="ORF">PR048_019005</name>
</gene>
<feature type="region of interest" description="Disordered" evidence="1">
    <location>
        <begin position="113"/>
        <end position="132"/>
    </location>
</feature>
<comment type="caution">
    <text evidence="2">The sequence shown here is derived from an EMBL/GenBank/DDBJ whole genome shotgun (WGS) entry which is preliminary data.</text>
</comment>
<dbReference type="Proteomes" id="UP001159363">
    <property type="component" value="Chromosome 6"/>
</dbReference>
<feature type="compositionally biased region" description="Basic and acidic residues" evidence="1">
    <location>
        <begin position="76"/>
        <end position="93"/>
    </location>
</feature>
<dbReference type="EMBL" id="JARBHB010000007">
    <property type="protein sequence ID" value="KAJ8878427.1"/>
    <property type="molecule type" value="Genomic_DNA"/>
</dbReference>
<sequence length="482" mass="54856">MHLVEQTIYRQVSRTGAVITRLQFSNEGSQMSARQFTDATRRVEFSGTIYKALINYASFKGGAQTGNLEHMMVSVEQRRSERAGKRKIPEKTRRPAASSGLDYHIAKIRERPRTHVQTRTHPRGCPGEGSTCASRHEEGHLGSSISVLTHPVTCYGAGHRAPHTPAKWRRWPASCRDTVRQSATGNLLITGRRGRRGVGVPSHLPSGRRLRDKTRPLRLASDCVLYYVKWQRSERYEGNGRSQMLCPYIQGIQPAWVVKNFWLRILLESMSCPPPSSQSEKSELRTNRVRVTEAERLVFYLTQANSFILDHGGSESKFSCLSCGLFHAAEDSRRFNCNLESKAGVTILRQTKWRWGRGGLVVRLLASPQRRTGFDSRRGHTRIFACGKRVGRCRWSAGFFLVISRLHRSFIPALLHTHFSSPSSDLKTLRLRAAQISSLVPLTREMEWRLFRCGPTDLLIGWPRRWKVSLCLTCYCELRKVP</sequence>
<accession>A0ABQ9H2D6</accession>